<sequence precursor="true">MVRSVLWVSAFLIVFPATSMAADKFPTMTDLSQVDADFAFQGEYTGTITTGPSQWESVGLQVVALGDGQFSAMLYSGGLPGAGWDRREHPKYTGGLEGNQVVFSSYPTRIAVNGSQAVITDDRYPSFEQGQLAKTYRCSPTMGAPAPYNATVLFDGTNTDHFDGGRMTDDGLLIEGTQLKDRYKNFKLHAEFRLPYMPSARDQARANSGLYLQSRYEVQILDSFGLDPVYNNCGALYKQRPADLNMCLPPLTWQTYDIDFAAPKFDAHGKKIQNARITVRLNGVPVHNDVEILAKTGAGKPEGPDPLPIKIQDHSNPVRFRNIWVVDYGNNPPPQTQPSEQWYLNDCDCWVTICE</sequence>
<dbReference type="Gene3D" id="2.60.120.560">
    <property type="entry name" value="Exo-inulinase, domain 1"/>
    <property type="match status" value="1"/>
</dbReference>
<dbReference type="InterPro" id="IPR010496">
    <property type="entry name" value="AL/BT2_dom"/>
</dbReference>
<gene>
    <name evidence="3" type="ORF">Mal52_40770</name>
</gene>
<dbReference type="KEGG" id="sdyn:Mal52_40770"/>
<organism evidence="3 4">
    <name type="scientific">Symmachiella dynata</name>
    <dbReference type="NCBI Taxonomy" id="2527995"/>
    <lineage>
        <taxon>Bacteria</taxon>
        <taxon>Pseudomonadati</taxon>
        <taxon>Planctomycetota</taxon>
        <taxon>Planctomycetia</taxon>
        <taxon>Planctomycetales</taxon>
        <taxon>Planctomycetaceae</taxon>
        <taxon>Symmachiella</taxon>
    </lineage>
</organism>
<dbReference type="Pfam" id="PF06439">
    <property type="entry name" value="3keto-disac_hyd"/>
    <property type="match status" value="1"/>
</dbReference>
<evidence type="ECO:0000313" key="3">
    <source>
        <dbReference type="EMBL" id="QDU45583.1"/>
    </source>
</evidence>
<dbReference type="GO" id="GO:0016787">
    <property type="term" value="F:hydrolase activity"/>
    <property type="evidence" value="ECO:0007669"/>
    <property type="project" value="InterPro"/>
</dbReference>
<proteinExistence type="predicted"/>
<feature type="chain" id="PRO_5021803113" description="3-keto-alpha-glucoside-1,2-lyase/3-keto-2-hydroxy-glucal hydratase domain-containing protein" evidence="1">
    <location>
        <begin position="22"/>
        <end position="355"/>
    </location>
</feature>
<dbReference type="PANTHER" id="PTHR33546:SF1">
    <property type="entry name" value="LARGE, MULTIFUNCTIONAL SECRETED PROTEIN"/>
    <property type="match status" value="1"/>
</dbReference>
<keyword evidence="4" id="KW-1185">Reference proteome</keyword>
<dbReference type="Proteomes" id="UP000319383">
    <property type="component" value="Chromosome"/>
</dbReference>
<name>A0A517ZT11_9PLAN</name>
<keyword evidence="1" id="KW-0732">Signal</keyword>
<feature type="domain" description="3-keto-alpha-glucoside-1,2-lyase/3-keto-2-hydroxy-glucal hydratase" evidence="2">
    <location>
        <begin position="150"/>
        <end position="325"/>
    </location>
</feature>
<dbReference type="AlphaFoldDB" id="A0A517ZT11"/>
<evidence type="ECO:0000313" key="4">
    <source>
        <dbReference type="Proteomes" id="UP000319383"/>
    </source>
</evidence>
<evidence type="ECO:0000256" key="1">
    <source>
        <dbReference type="SAM" id="SignalP"/>
    </source>
</evidence>
<reference evidence="3 4" key="1">
    <citation type="submission" date="2019-02" db="EMBL/GenBank/DDBJ databases">
        <title>Deep-cultivation of Planctomycetes and their phenomic and genomic characterization uncovers novel biology.</title>
        <authorList>
            <person name="Wiegand S."/>
            <person name="Jogler M."/>
            <person name="Boedeker C."/>
            <person name="Pinto D."/>
            <person name="Vollmers J."/>
            <person name="Rivas-Marin E."/>
            <person name="Kohn T."/>
            <person name="Peeters S.H."/>
            <person name="Heuer A."/>
            <person name="Rast P."/>
            <person name="Oberbeckmann S."/>
            <person name="Bunk B."/>
            <person name="Jeske O."/>
            <person name="Meyerdierks A."/>
            <person name="Storesund J.E."/>
            <person name="Kallscheuer N."/>
            <person name="Luecker S."/>
            <person name="Lage O.M."/>
            <person name="Pohl T."/>
            <person name="Merkel B.J."/>
            <person name="Hornburger P."/>
            <person name="Mueller R.-W."/>
            <person name="Bruemmer F."/>
            <person name="Labrenz M."/>
            <person name="Spormann A.M."/>
            <person name="Op den Camp H."/>
            <person name="Overmann J."/>
            <person name="Amann R."/>
            <person name="Jetten M.S.M."/>
            <person name="Mascher T."/>
            <person name="Medema M.H."/>
            <person name="Devos D.P."/>
            <person name="Kaster A.-K."/>
            <person name="Ovreas L."/>
            <person name="Rohde M."/>
            <person name="Galperin M.Y."/>
            <person name="Jogler C."/>
        </authorList>
    </citation>
    <scope>NUCLEOTIDE SEQUENCE [LARGE SCALE GENOMIC DNA]</scope>
    <source>
        <strain evidence="3 4">Mal52</strain>
    </source>
</reference>
<feature type="signal peptide" evidence="1">
    <location>
        <begin position="1"/>
        <end position="21"/>
    </location>
</feature>
<evidence type="ECO:0000259" key="2">
    <source>
        <dbReference type="Pfam" id="PF06439"/>
    </source>
</evidence>
<dbReference type="PANTHER" id="PTHR33546">
    <property type="entry name" value="LARGE, MULTIFUNCTIONAL SECRETED PROTEIN-RELATED"/>
    <property type="match status" value="1"/>
</dbReference>
<accession>A0A517ZT11</accession>
<protein>
    <recommendedName>
        <fullName evidence="2">3-keto-alpha-glucoside-1,2-lyase/3-keto-2-hydroxy-glucal hydratase domain-containing protein</fullName>
    </recommendedName>
</protein>
<dbReference type="EMBL" id="CP036276">
    <property type="protein sequence ID" value="QDU45583.1"/>
    <property type="molecule type" value="Genomic_DNA"/>
</dbReference>